<dbReference type="InterPro" id="IPR036779">
    <property type="entry name" value="LysM_dom_sf"/>
</dbReference>
<accession>A0A4R3NA00</accession>
<dbReference type="Gene3D" id="3.10.350.10">
    <property type="entry name" value="LysM domain"/>
    <property type="match status" value="1"/>
</dbReference>
<feature type="compositionally biased region" description="Basic and acidic residues" evidence="1">
    <location>
        <begin position="117"/>
        <end position="127"/>
    </location>
</feature>
<feature type="compositionally biased region" description="Basic and acidic residues" evidence="1">
    <location>
        <begin position="23"/>
        <end position="34"/>
    </location>
</feature>
<evidence type="ECO:0000256" key="2">
    <source>
        <dbReference type="SAM" id="Phobius"/>
    </source>
</evidence>
<comment type="caution">
    <text evidence="4">The sequence shown here is derived from an EMBL/GenBank/DDBJ whole genome shotgun (WGS) entry which is preliminary data.</text>
</comment>
<evidence type="ECO:0000313" key="4">
    <source>
        <dbReference type="EMBL" id="TCT25607.1"/>
    </source>
</evidence>
<dbReference type="PROSITE" id="PS51782">
    <property type="entry name" value="LYSM"/>
    <property type="match status" value="1"/>
</dbReference>
<evidence type="ECO:0000313" key="5">
    <source>
        <dbReference type="Proteomes" id="UP000294650"/>
    </source>
</evidence>
<dbReference type="Proteomes" id="UP000294650">
    <property type="component" value="Unassembled WGS sequence"/>
</dbReference>
<dbReference type="InterPro" id="IPR018392">
    <property type="entry name" value="LysM"/>
</dbReference>
<keyword evidence="2" id="KW-0472">Membrane</keyword>
<keyword evidence="5" id="KW-1185">Reference proteome</keyword>
<sequence length="260" mass="29882">MKCMENQEHNSYDQASKLRDQMYDHKNKEEKSSEPFDVMSLPPRSEIHRKNKEKKQINWSMILLRIIVILFLILIILIPIYYWEKNGSQNTPSTASSGDSPGEEIEIIHQSIVLDPDMNKKGLDFDRQTGSGDRIEPEDEEKNTKDKQEVEEEIPDHTENKTNIIDSETKQDPETGSEETADLPQNENTNKNGNQNDNQETEAEPEAEMIYYTVQQGDTLFSVSQKFYGGRFGEEMIRHANGLEGNSIYVGQVLKIPINE</sequence>
<feature type="compositionally biased region" description="Low complexity" evidence="1">
    <location>
        <begin position="185"/>
        <end position="198"/>
    </location>
</feature>
<dbReference type="AlphaFoldDB" id="A0A4R3NA00"/>
<evidence type="ECO:0000259" key="3">
    <source>
        <dbReference type="PROSITE" id="PS51782"/>
    </source>
</evidence>
<evidence type="ECO:0000256" key="1">
    <source>
        <dbReference type="SAM" id="MobiDB-lite"/>
    </source>
</evidence>
<feature type="region of interest" description="Disordered" evidence="1">
    <location>
        <begin position="23"/>
        <end position="52"/>
    </location>
</feature>
<gene>
    <name evidence="4" type="ORF">EDD68_103162</name>
</gene>
<feature type="transmembrane region" description="Helical" evidence="2">
    <location>
        <begin position="62"/>
        <end position="83"/>
    </location>
</feature>
<dbReference type="Pfam" id="PF01476">
    <property type="entry name" value="LysM"/>
    <property type="match status" value="1"/>
</dbReference>
<proteinExistence type="predicted"/>
<keyword evidence="2" id="KW-1133">Transmembrane helix</keyword>
<organism evidence="4 5">
    <name type="scientific">Melghiribacillus thermohalophilus</name>
    <dbReference type="NCBI Taxonomy" id="1324956"/>
    <lineage>
        <taxon>Bacteria</taxon>
        <taxon>Bacillati</taxon>
        <taxon>Bacillota</taxon>
        <taxon>Bacilli</taxon>
        <taxon>Bacillales</taxon>
        <taxon>Bacillaceae</taxon>
        <taxon>Melghiribacillus</taxon>
    </lineage>
</organism>
<feature type="region of interest" description="Disordered" evidence="1">
    <location>
        <begin position="111"/>
        <end position="203"/>
    </location>
</feature>
<dbReference type="CDD" id="cd00118">
    <property type="entry name" value="LysM"/>
    <property type="match status" value="1"/>
</dbReference>
<protein>
    <submittedName>
        <fullName evidence="4">LysM repeat protein</fullName>
    </submittedName>
</protein>
<dbReference type="EMBL" id="SMAN01000003">
    <property type="protein sequence ID" value="TCT25607.1"/>
    <property type="molecule type" value="Genomic_DNA"/>
</dbReference>
<reference evidence="4 5" key="1">
    <citation type="submission" date="2019-03" db="EMBL/GenBank/DDBJ databases">
        <title>Genomic Encyclopedia of Type Strains, Phase IV (KMG-IV): sequencing the most valuable type-strain genomes for metagenomic binning, comparative biology and taxonomic classification.</title>
        <authorList>
            <person name="Goeker M."/>
        </authorList>
    </citation>
    <scope>NUCLEOTIDE SEQUENCE [LARGE SCALE GENOMIC DNA]</scope>
    <source>
        <strain evidence="4 5">DSM 25894</strain>
    </source>
</reference>
<name>A0A4R3NA00_9BACI</name>
<dbReference type="SMART" id="SM00257">
    <property type="entry name" value="LysM"/>
    <property type="match status" value="1"/>
</dbReference>
<feature type="domain" description="LysM" evidence="3">
    <location>
        <begin position="210"/>
        <end position="256"/>
    </location>
</feature>
<dbReference type="SUPFAM" id="SSF54106">
    <property type="entry name" value="LysM domain"/>
    <property type="match status" value="1"/>
</dbReference>
<keyword evidence="2" id="KW-0812">Transmembrane</keyword>